<dbReference type="FunFam" id="3.90.550.10:FF:000091">
    <property type="entry name" value="UDP-sugar pyrophosphorylase"/>
    <property type="match status" value="1"/>
</dbReference>
<evidence type="ECO:0000256" key="6">
    <source>
        <dbReference type="ARBA" id="ARBA00039080"/>
    </source>
</evidence>
<dbReference type="EMBL" id="CP151509">
    <property type="protein sequence ID" value="WZN64369.1"/>
    <property type="molecule type" value="Genomic_DNA"/>
</dbReference>
<organism evidence="8 9">
    <name type="scientific">Chloropicon roscoffensis</name>
    <dbReference type="NCBI Taxonomy" id="1461544"/>
    <lineage>
        <taxon>Eukaryota</taxon>
        <taxon>Viridiplantae</taxon>
        <taxon>Chlorophyta</taxon>
        <taxon>Chloropicophyceae</taxon>
        <taxon>Chloropicales</taxon>
        <taxon>Chloropicaceae</taxon>
        <taxon>Chloropicon</taxon>
    </lineage>
</organism>
<dbReference type="GO" id="GO:0006048">
    <property type="term" value="P:UDP-N-acetylglucosamine biosynthetic process"/>
    <property type="evidence" value="ECO:0007669"/>
    <property type="project" value="TreeGrafter"/>
</dbReference>
<evidence type="ECO:0000256" key="7">
    <source>
        <dbReference type="ARBA" id="ARBA00048259"/>
    </source>
</evidence>
<comment type="similarity">
    <text evidence="5">Belongs to the USP family.</text>
</comment>
<evidence type="ECO:0000256" key="4">
    <source>
        <dbReference type="ARBA" id="ARBA00022695"/>
    </source>
</evidence>
<dbReference type="GO" id="GO:0003977">
    <property type="term" value="F:UDP-N-acetylglucosamine diphosphorylase activity"/>
    <property type="evidence" value="ECO:0007669"/>
    <property type="project" value="TreeGrafter"/>
</dbReference>
<dbReference type="Gene3D" id="3.90.550.10">
    <property type="entry name" value="Spore Coat Polysaccharide Biosynthesis Protein SpsA, Chain A"/>
    <property type="match status" value="1"/>
</dbReference>
<dbReference type="Gene3D" id="2.160.10.30">
    <property type="match status" value="1"/>
</dbReference>
<evidence type="ECO:0000256" key="2">
    <source>
        <dbReference type="ARBA" id="ARBA00001946"/>
    </source>
</evidence>
<dbReference type="InterPro" id="IPR002618">
    <property type="entry name" value="UDPGP_fam"/>
</dbReference>
<accession>A0AAX4PF42</accession>
<proteinExistence type="inferred from homology"/>
<keyword evidence="9" id="KW-1185">Reference proteome</keyword>
<comment type="catalytic activity">
    <reaction evidence="7">
        <text>a monosaccharide 1-phosphate + UTP + H(+) = a UDP-monosaccharide + diphosphate</text>
        <dbReference type="Rhea" id="RHEA:13205"/>
        <dbReference type="ChEBI" id="CHEBI:15378"/>
        <dbReference type="ChEBI" id="CHEBI:33019"/>
        <dbReference type="ChEBI" id="CHEBI:46398"/>
        <dbReference type="ChEBI" id="CHEBI:140358"/>
        <dbReference type="ChEBI" id="CHEBI:140359"/>
        <dbReference type="EC" id="2.7.7.64"/>
    </reaction>
</comment>
<sequence>MATPTPLSLVDADASLFTEGERALFSDLFAAGQGHLVSSWAPPGQDDDGKRRLAKQLTRLDETTPGGLVGYVKRAKVLLEASRHGENALEGYTPEVPPGSVLNCRSEEFVELEEAGTVEAGKATFVLVAGGLGERLGYSGIKLALPSESARGTCFLKLYAEHILALQARSGWVDVERGYATFVIMTSDDTHDKTRELLVENDYFGLQPTSIALLKQDKVPCLADNRASLALSSDDRYQVQTKPHGHGDVHALLHGSGLVKKWVVHGIKWVCFFQDTNALVFRAIPASLAISDRMGFAVNSLAVPRKAKEAIGAICKLKKGDETMTLNVEYNQLDPLLRSTVSPEGDVDDPQTGMSPYPGNINQLILSVEDYYEQLEATKGHVPEFVNPKYKDATKTSFKSPTRLECMMQDYPRTIPATHKVGFTLLEVWVAYSPVKNSPAEAMAKAAAGNPSHSATTGELDIYRANCNVLRHLGAKIEDPEEQTFNGIEVEVHPRIVWSPSFACTIQEVSKKVDCEDLRVSQGSTLVLEGEGISIRGLTLRGALVIRAVSGAKVTVKGLEVENGGWEWVPLVYGEEASEEEKMRGFTVVKHATRVIEFDSPGEYTIES</sequence>
<evidence type="ECO:0000313" key="8">
    <source>
        <dbReference type="EMBL" id="WZN64369.1"/>
    </source>
</evidence>
<reference evidence="8 9" key="1">
    <citation type="submission" date="2024-03" db="EMBL/GenBank/DDBJ databases">
        <title>Complete genome sequence of the green alga Chloropicon roscoffensis RCC1871.</title>
        <authorList>
            <person name="Lemieux C."/>
            <person name="Pombert J.-F."/>
            <person name="Otis C."/>
            <person name="Turmel M."/>
        </authorList>
    </citation>
    <scope>NUCLEOTIDE SEQUENCE [LARGE SCALE GENOMIC DNA]</scope>
    <source>
        <strain evidence="8 9">RCC1871</strain>
    </source>
</reference>
<protein>
    <recommendedName>
        <fullName evidence="6">UTP-monosaccharide-1-phosphate uridylyltransferase</fullName>
        <ecNumber evidence="6">2.7.7.64</ecNumber>
    </recommendedName>
</protein>
<dbReference type="InterPro" id="IPR039741">
    <property type="entry name" value="UDP-sugar_pyrophosphorylase"/>
</dbReference>
<dbReference type="FunFam" id="2.160.10.30:FF:000001">
    <property type="entry name" value="UDP-sugar pyrophosphorylase"/>
    <property type="match status" value="1"/>
</dbReference>
<gene>
    <name evidence="8" type="ORF">HKI87_09g59250</name>
</gene>
<dbReference type="PANTHER" id="PTHR11952:SF9">
    <property type="entry name" value="UDP-SUGAR PYROPHOSPHORYLASE"/>
    <property type="match status" value="1"/>
</dbReference>
<dbReference type="AlphaFoldDB" id="A0AAX4PF42"/>
<dbReference type="SUPFAM" id="SSF53448">
    <property type="entry name" value="Nucleotide-diphospho-sugar transferases"/>
    <property type="match status" value="1"/>
</dbReference>
<dbReference type="CDD" id="cd06424">
    <property type="entry name" value="UGGPase"/>
    <property type="match status" value="1"/>
</dbReference>
<dbReference type="Pfam" id="PF01704">
    <property type="entry name" value="UDPGP"/>
    <property type="match status" value="1"/>
</dbReference>
<comment type="cofactor">
    <cofactor evidence="2">
        <name>Mg(2+)</name>
        <dbReference type="ChEBI" id="CHEBI:18420"/>
    </cofactor>
</comment>
<evidence type="ECO:0000256" key="5">
    <source>
        <dbReference type="ARBA" id="ARBA00038047"/>
    </source>
</evidence>
<keyword evidence="3" id="KW-0808">Transferase</keyword>
<name>A0AAX4PF42_9CHLO</name>
<evidence type="ECO:0000256" key="1">
    <source>
        <dbReference type="ARBA" id="ARBA00001936"/>
    </source>
</evidence>
<dbReference type="InterPro" id="IPR029044">
    <property type="entry name" value="Nucleotide-diphossugar_trans"/>
</dbReference>
<keyword evidence="4 8" id="KW-0548">Nucleotidyltransferase</keyword>
<dbReference type="GO" id="GO:0051748">
    <property type="term" value="F:UTP-monosaccharide-1-phosphate uridylyltransferase activity"/>
    <property type="evidence" value="ECO:0007669"/>
    <property type="project" value="UniProtKB-EC"/>
</dbReference>
<evidence type="ECO:0000313" key="9">
    <source>
        <dbReference type="Proteomes" id="UP001472866"/>
    </source>
</evidence>
<dbReference type="PANTHER" id="PTHR11952">
    <property type="entry name" value="UDP- GLUCOSE PYROPHOSPHORYLASE"/>
    <property type="match status" value="1"/>
</dbReference>
<dbReference type="EC" id="2.7.7.64" evidence="6"/>
<dbReference type="Proteomes" id="UP001472866">
    <property type="component" value="Chromosome 09"/>
</dbReference>
<comment type="cofactor">
    <cofactor evidence="1">
        <name>Mn(2+)</name>
        <dbReference type="ChEBI" id="CHEBI:29035"/>
    </cofactor>
</comment>
<evidence type="ECO:0000256" key="3">
    <source>
        <dbReference type="ARBA" id="ARBA00022679"/>
    </source>
</evidence>